<protein>
    <submittedName>
        <fullName evidence="8">4885_t:CDS:1</fullName>
    </submittedName>
</protein>
<evidence type="ECO:0000256" key="4">
    <source>
        <dbReference type="ARBA" id="ARBA00022801"/>
    </source>
</evidence>
<dbReference type="InterPro" id="IPR001374">
    <property type="entry name" value="R3H_dom"/>
</dbReference>
<evidence type="ECO:0000256" key="2">
    <source>
        <dbReference type="ARBA" id="ARBA00022664"/>
    </source>
</evidence>
<dbReference type="InterPro" id="IPR047007">
    <property type="entry name" value="XRN1_D1_sf"/>
</dbReference>
<dbReference type="GO" id="GO:0004534">
    <property type="term" value="F:5'-3' RNA exonuclease activity"/>
    <property type="evidence" value="ECO:0007669"/>
    <property type="project" value="UniProtKB-ARBA"/>
</dbReference>
<dbReference type="Gene3D" id="2.30.30.30">
    <property type="match status" value="1"/>
</dbReference>
<dbReference type="GO" id="GO:0003723">
    <property type="term" value="F:RNA binding"/>
    <property type="evidence" value="ECO:0007669"/>
    <property type="project" value="TreeGrafter"/>
</dbReference>
<keyword evidence="3" id="KW-0540">Nuclease</keyword>
<comment type="caution">
    <text evidence="8">The sequence shown here is derived from an EMBL/GenBank/DDBJ whole genome shotgun (WGS) entry which is preliminary data.</text>
</comment>
<dbReference type="Proteomes" id="UP000789831">
    <property type="component" value="Unassembled WGS sequence"/>
</dbReference>
<feature type="non-terminal residue" evidence="8">
    <location>
        <position position="1328"/>
    </location>
</feature>
<dbReference type="SUPFAM" id="SSF82708">
    <property type="entry name" value="R3H domain"/>
    <property type="match status" value="1"/>
</dbReference>
<evidence type="ECO:0000256" key="6">
    <source>
        <dbReference type="SAM" id="MobiDB-lite"/>
    </source>
</evidence>
<dbReference type="InterPro" id="IPR041385">
    <property type="entry name" value="SH3_12"/>
</dbReference>
<sequence>DFYVVQYILDNLYLDMNGIIHQCSHPNDVDAHFRVSEEKIFIGIFNYIDHLFTKIKPKKLFFMAVDGVAPRAKMNQQRSRRFRTAKDALEAIKKAQARGEELPEEEPFDSNCITPGTEFMKKLSKQLEYFINKKVTEDANWRDIQIVLSGHEVPGEGEHKIMEYIRTAKAQPDYNPNVRHCLYGLDADLIMLGLVSHDPHFALLREEVTFGPSKKKKSGRVEEQNFYLMHLSILREYLNLEFITLQDSLPFEYNLERIIDDFILLALFIGNDFLPHLPNLHIAEGALGLMFHVYKKILPDAGGYINDGGLLDMNRLEMVFNELTYFERDVFEEEYVDLKWFKGKQRATIEKMEREKKNKILVMTQKQREIYEQIKEFVDSCPQEPLHFPADFNARDRKFVHELAAELDLKAAVEYHKDDEGKHIYVDMDSEKDDESDDERNEMRAQVLAKYEKAEVVDEDDLETIEEKEKKKYDEKFFEWKKEYYMNKMQLDIENSDHIDKIIGAYIEGLQWVLHYYYNGVASWGWFYPFHYSPKISDLHDLDRFDIKFELGTPFRPFEQLMGVLPEGSKKLLPEPFQWLMVDYNSPIIDFYPKEFELDQNGKKQGWEAVVKIPFIDEKRLIAALRTRASRLTDEETARNDFGESMLFTYNSSSNTYYESPLPGVFSSIRSRCKMESYHLPTLEGLKLVKGLCEGVQLGIKAMAGFPSLETIPHTGAIALHGVNVFNSESKNETMVITLLNEYEHKKTEEIAEQKLGWPFLQEGFVSAISDDLFRYELYPWPSGEKRVTKNPHRPDVVEHWRRKADKLERDYSKRQGTITGTVNVVVHVLMLKGLRRLDDGALIKEYLSEGSEIDYAVQTTVDSVEFEDARFKEKPAISIEDEFPLHTQVFFLGSIHYGCPATVLAHKDQLIEIRILIPRSPRGYEPVFGKEIAQDFTRRVRYFPSFVVAKKLGISGLTLSKLTASLHVIGKVTEQRSNLGLNLKFEAKKQKVLGYTRKSRDSGWEYSDKAIQLLQEYKRKFPEFIQGLENMHKDEIYHAEDFYDKEIAVDKINEIKEWLKSVEVRDFERVALEAEQLDKEAIDQIELAAANLMKRKLKYKQVRIQNIPRHALLKPSHASTRLQDQKFSLGDRVVFVQDSGSVPIAAKGTIVGIERHNIDVVFDSSFMSGSTLGDRCSQYHGMTVPGSALLNLSNPQYQEIDNRANHSVRSHTNAPHGHNWQQTRGNGGRGGTYLVNGNHQNARSINIIPRPRAGQQFVPSPSYSRNNVGVTTNYNNNSIVNGGGGGGGNSYILRSNNGRGGSNAVAGGHYSKGVPQRGGRGRSGINT</sequence>
<dbReference type="Gene3D" id="2.170.260.40">
    <property type="match status" value="1"/>
</dbReference>
<feature type="compositionally biased region" description="Gly residues" evidence="6">
    <location>
        <begin position="1317"/>
        <end position="1328"/>
    </location>
</feature>
<dbReference type="FunFam" id="1.25.40.1050:FF:000002">
    <property type="entry name" value="5'-3' exoribonuclease"/>
    <property type="match status" value="1"/>
</dbReference>
<accession>A0A9N8WR26</accession>
<dbReference type="InterPro" id="IPR036867">
    <property type="entry name" value="R3H_dom_sf"/>
</dbReference>
<dbReference type="CDD" id="cd18673">
    <property type="entry name" value="PIN_XRN1-2-like"/>
    <property type="match status" value="1"/>
</dbReference>
<dbReference type="InterPro" id="IPR004859">
    <property type="entry name" value="Xrn1_N"/>
</dbReference>
<dbReference type="OrthoDB" id="372487at2759"/>
<dbReference type="Gene3D" id="3.40.50.12390">
    <property type="match status" value="2"/>
</dbReference>
<dbReference type="EMBL" id="CAJVPL010000423">
    <property type="protein sequence ID" value="CAG8495278.1"/>
    <property type="molecule type" value="Genomic_DNA"/>
</dbReference>
<dbReference type="Gene3D" id="2.30.30.750">
    <property type="match status" value="1"/>
</dbReference>
<comment type="similarity">
    <text evidence="1">Belongs to the 5'-3' exonuclease family. XRN2/RAT1 subfamily.</text>
</comment>
<evidence type="ECO:0000256" key="1">
    <source>
        <dbReference type="ARBA" id="ARBA00006994"/>
    </source>
</evidence>
<dbReference type="Pfam" id="PF18129">
    <property type="entry name" value="SH3_12"/>
    <property type="match status" value="1"/>
</dbReference>
<dbReference type="Pfam" id="PF18332">
    <property type="entry name" value="XRN1_D1"/>
    <property type="match status" value="1"/>
</dbReference>
<keyword evidence="2" id="KW-0507">mRNA processing</keyword>
<keyword evidence="9" id="KW-1185">Reference proteome</keyword>
<reference evidence="8" key="1">
    <citation type="submission" date="2021-06" db="EMBL/GenBank/DDBJ databases">
        <authorList>
            <person name="Kallberg Y."/>
            <person name="Tangrot J."/>
            <person name="Rosling A."/>
        </authorList>
    </citation>
    <scope>NUCLEOTIDE SEQUENCE</scope>
    <source>
        <strain evidence="8">MT106</strain>
    </source>
</reference>
<dbReference type="Pfam" id="PF03159">
    <property type="entry name" value="XRN_N"/>
    <property type="match status" value="1"/>
</dbReference>
<dbReference type="GO" id="GO:0006397">
    <property type="term" value="P:mRNA processing"/>
    <property type="evidence" value="ECO:0007669"/>
    <property type="project" value="UniProtKB-KW"/>
</dbReference>
<evidence type="ECO:0000256" key="3">
    <source>
        <dbReference type="ARBA" id="ARBA00022722"/>
    </source>
</evidence>
<dbReference type="Pfam" id="PF17846">
    <property type="entry name" value="XRN_M"/>
    <property type="match status" value="1"/>
</dbReference>
<dbReference type="InterPro" id="IPR041106">
    <property type="entry name" value="XRN1_D2_D3"/>
</dbReference>
<name>A0A9N8WR26_9GLOM</name>
<dbReference type="Pfam" id="PF18334">
    <property type="entry name" value="XRN1_D2_D3"/>
    <property type="match status" value="1"/>
</dbReference>
<evidence type="ECO:0000313" key="9">
    <source>
        <dbReference type="Proteomes" id="UP000789831"/>
    </source>
</evidence>
<dbReference type="PANTHER" id="PTHR12341">
    <property type="entry name" value="5'-&gt;3' EXORIBONUCLEASE"/>
    <property type="match status" value="1"/>
</dbReference>
<dbReference type="InterPro" id="IPR014722">
    <property type="entry name" value="Rib_uL2_dom2"/>
</dbReference>
<proteinExistence type="inferred from homology"/>
<dbReference type="InterPro" id="IPR016494">
    <property type="entry name" value="5_3_exoribonuclease_1"/>
</dbReference>
<dbReference type="InterPro" id="IPR047008">
    <property type="entry name" value="XRN1_SH3_sf"/>
</dbReference>
<evidence type="ECO:0000259" key="7">
    <source>
        <dbReference type="PROSITE" id="PS51061"/>
    </source>
</evidence>
<gene>
    <name evidence="8" type="ORF">AGERDE_LOCUS3964</name>
</gene>
<feature type="domain" description="R3H" evidence="7">
    <location>
        <begin position="364"/>
        <end position="430"/>
    </location>
</feature>
<dbReference type="InterPro" id="IPR040992">
    <property type="entry name" value="XRN1_D1"/>
</dbReference>
<dbReference type="GO" id="GO:0005634">
    <property type="term" value="C:nucleus"/>
    <property type="evidence" value="ECO:0007669"/>
    <property type="project" value="TreeGrafter"/>
</dbReference>
<dbReference type="GO" id="GO:0016075">
    <property type="term" value="P:rRNA catabolic process"/>
    <property type="evidence" value="ECO:0007669"/>
    <property type="project" value="TreeGrafter"/>
</dbReference>
<dbReference type="Gene3D" id="1.25.40.1050">
    <property type="match status" value="1"/>
</dbReference>
<feature type="region of interest" description="Disordered" evidence="6">
    <location>
        <begin position="1304"/>
        <end position="1328"/>
    </location>
</feature>
<dbReference type="FunFam" id="3.40.50.12390:FF:000002">
    <property type="entry name" value="5'-3' exoribonuclease 1"/>
    <property type="match status" value="1"/>
</dbReference>
<dbReference type="GO" id="GO:0000956">
    <property type="term" value="P:nuclear-transcribed mRNA catabolic process"/>
    <property type="evidence" value="ECO:0007669"/>
    <property type="project" value="InterPro"/>
</dbReference>
<keyword evidence="4" id="KW-0378">Hydrolase</keyword>
<organism evidence="8 9">
    <name type="scientific">Ambispora gerdemannii</name>
    <dbReference type="NCBI Taxonomy" id="144530"/>
    <lineage>
        <taxon>Eukaryota</taxon>
        <taxon>Fungi</taxon>
        <taxon>Fungi incertae sedis</taxon>
        <taxon>Mucoromycota</taxon>
        <taxon>Glomeromycotina</taxon>
        <taxon>Glomeromycetes</taxon>
        <taxon>Archaeosporales</taxon>
        <taxon>Ambisporaceae</taxon>
        <taxon>Ambispora</taxon>
    </lineage>
</organism>
<dbReference type="PIRSF" id="PIRSF006743">
    <property type="entry name" value="Exonuclease_Xnr1"/>
    <property type="match status" value="1"/>
</dbReference>
<dbReference type="PANTHER" id="PTHR12341:SF7">
    <property type="entry name" value="5'-3' EXORIBONUCLEASE 1"/>
    <property type="match status" value="1"/>
</dbReference>
<dbReference type="InterPro" id="IPR027073">
    <property type="entry name" value="5_3_exoribonuclease"/>
</dbReference>
<keyword evidence="5" id="KW-0269">Exonuclease</keyword>
<evidence type="ECO:0000313" key="8">
    <source>
        <dbReference type="EMBL" id="CAG8495278.1"/>
    </source>
</evidence>
<dbReference type="InterPro" id="IPR041412">
    <property type="entry name" value="Xrn1_helical"/>
</dbReference>
<dbReference type="CDD" id="cd02325">
    <property type="entry name" value="R3H"/>
    <property type="match status" value="1"/>
</dbReference>
<evidence type="ECO:0000256" key="5">
    <source>
        <dbReference type="ARBA" id="ARBA00022839"/>
    </source>
</evidence>
<dbReference type="PROSITE" id="PS51061">
    <property type="entry name" value="R3H"/>
    <property type="match status" value="1"/>
</dbReference>